<proteinExistence type="predicted"/>
<name>A0A6J5RB83_9CAUD</name>
<reference evidence="2" key="1">
    <citation type="submission" date="2020-05" db="EMBL/GenBank/DDBJ databases">
        <authorList>
            <person name="Chiriac C."/>
            <person name="Salcher M."/>
            <person name="Ghai R."/>
            <person name="Kavagutti S V."/>
        </authorList>
    </citation>
    <scope>NUCLEOTIDE SEQUENCE</scope>
</reference>
<feature type="region of interest" description="Disordered" evidence="1">
    <location>
        <begin position="1"/>
        <end position="51"/>
    </location>
</feature>
<evidence type="ECO:0000313" key="2">
    <source>
        <dbReference type="EMBL" id="CAB4191806.1"/>
    </source>
</evidence>
<evidence type="ECO:0000256" key="1">
    <source>
        <dbReference type="SAM" id="MobiDB-lite"/>
    </source>
</evidence>
<feature type="compositionally biased region" description="Basic and acidic residues" evidence="1">
    <location>
        <begin position="1"/>
        <end position="29"/>
    </location>
</feature>
<gene>
    <name evidence="2" type="ORF">UFOVP1229_149</name>
</gene>
<dbReference type="EMBL" id="LR797178">
    <property type="protein sequence ID" value="CAB4191806.1"/>
    <property type="molecule type" value="Genomic_DNA"/>
</dbReference>
<protein>
    <submittedName>
        <fullName evidence="2">Uncharacterized protein</fullName>
    </submittedName>
</protein>
<accession>A0A6J5RB83</accession>
<sequence>MNHIKESHEPRLTREMIQRDPESKAERIRLRQNTQSTVHGEKVASSGFARS</sequence>
<organism evidence="2">
    <name type="scientific">uncultured Caudovirales phage</name>
    <dbReference type="NCBI Taxonomy" id="2100421"/>
    <lineage>
        <taxon>Viruses</taxon>
        <taxon>Duplodnaviria</taxon>
        <taxon>Heunggongvirae</taxon>
        <taxon>Uroviricota</taxon>
        <taxon>Caudoviricetes</taxon>
        <taxon>Peduoviridae</taxon>
        <taxon>Maltschvirus</taxon>
        <taxon>Maltschvirus maltsch</taxon>
    </lineage>
</organism>